<gene>
    <name evidence="1" type="ORF">B7R25_16840</name>
</gene>
<evidence type="ECO:0000313" key="1">
    <source>
        <dbReference type="EMBL" id="RFA24413.1"/>
    </source>
</evidence>
<evidence type="ECO:0000313" key="2">
    <source>
        <dbReference type="Proteomes" id="UP000257080"/>
    </source>
</evidence>
<proteinExistence type="predicted"/>
<organism evidence="1 2">
    <name type="scientific">Subtercola boreus</name>
    <dbReference type="NCBI Taxonomy" id="120213"/>
    <lineage>
        <taxon>Bacteria</taxon>
        <taxon>Bacillati</taxon>
        <taxon>Actinomycetota</taxon>
        <taxon>Actinomycetes</taxon>
        <taxon>Micrococcales</taxon>
        <taxon>Microbacteriaceae</taxon>
        <taxon>Subtercola</taxon>
    </lineage>
</organism>
<dbReference type="Proteomes" id="UP000257080">
    <property type="component" value="Unassembled WGS sequence"/>
</dbReference>
<dbReference type="AlphaFoldDB" id="A0A3E0W6Z8"/>
<dbReference type="EMBL" id="NBXE01000052">
    <property type="protein sequence ID" value="RFA24413.1"/>
    <property type="molecule type" value="Genomic_DNA"/>
</dbReference>
<reference evidence="1 2" key="1">
    <citation type="submission" date="2017-04" db="EMBL/GenBank/DDBJ databases">
        <title>Comparative genome analysis of Subtercola boreus.</title>
        <authorList>
            <person name="Cho Y.-J."/>
            <person name="Cho A."/>
            <person name="Kim O.-S."/>
            <person name="Lee J.-I."/>
        </authorList>
    </citation>
    <scope>NUCLEOTIDE SEQUENCE [LARGE SCALE GENOMIC DNA]</scope>
    <source>
        <strain evidence="1 2">P28004</strain>
    </source>
</reference>
<dbReference type="OrthoDB" id="3698359at2"/>
<name>A0A3E0W6Z8_9MICO</name>
<accession>A0A3E0W6Z8</accession>
<comment type="caution">
    <text evidence="1">The sequence shown here is derived from an EMBL/GenBank/DDBJ whole genome shotgun (WGS) entry which is preliminary data.</text>
</comment>
<sequence length="149" mass="16879">MRTFDSVVPGAVPSHLRASLPVLNTEEIVWVAMLDGWAAQQASRNLAGSTIDKRRSVAVRFQLFAECYPWSWSASMVDEFFLELRALRGASHSTVLGYQNALRMFLQFLTDPAYGWSEQCWERFGDHPAQVFHEWNTARHSQAAMGELG</sequence>
<protein>
    <submittedName>
        <fullName evidence="1">Uncharacterized protein</fullName>
    </submittedName>
</protein>